<proteinExistence type="predicted"/>
<protein>
    <submittedName>
        <fullName evidence="1">Late competence development protein ComFB</fullName>
    </submittedName>
</protein>
<keyword evidence="2" id="KW-1185">Reference proteome</keyword>
<dbReference type="Pfam" id="PF10719">
    <property type="entry name" value="ComFB"/>
    <property type="match status" value="1"/>
</dbReference>
<dbReference type="STRING" id="717772.THIAE_04680"/>
<accession>W0DV99</accession>
<dbReference type="HOGENOM" id="CLU_163439_0_0_6"/>
<dbReference type="InParanoid" id="W0DV99"/>
<dbReference type="OrthoDB" id="5895647at2"/>
<dbReference type="EMBL" id="CP007030">
    <property type="protein sequence ID" value="AHF01178.1"/>
    <property type="molecule type" value="Genomic_DNA"/>
</dbReference>
<gene>
    <name evidence="1" type="ORF">THIAE_04680</name>
</gene>
<reference evidence="1 2" key="1">
    <citation type="submission" date="2013-12" db="EMBL/GenBank/DDBJ databases">
        <authorList>
            <consortium name="DOE Joint Genome Institute"/>
            <person name="Kappler U."/>
            <person name="Huntemann M."/>
            <person name="Han J."/>
            <person name="Chen A."/>
            <person name="Kyrpides N."/>
            <person name="Mavromatis K."/>
            <person name="Markowitz V."/>
            <person name="Palaniappan K."/>
            <person name="Ivanova N."/>
            <person name="Schaumberg A."/>
            <person name="Pati A."/>
            <person name="Liolios K."/>
            <person name="Nordberg H.P."/>
            <person name="Cantor M.N."/>
            <person name="Hua S.X."/>
            <person name="Woyke T."/>
        </authorList>
    </citation>
    <scope>NUCLEOTIDE SEQUENCE [LARGE SCALE GENOMIC DNA]</scope>
    <source>
        <strain evidence="2">AL2</strain>
    </source>
</reference>
<name>W0DV99_9GAMM</name>
<dbReference type="KEGG" id="tao:THIAE_04680"/>
<dbReference type="Proteomes" id="UP000005380">
    <property type="component" value="Chromosome"/>
</dbReference>
<evidence type="ECO:0000313" key="1">
    <source>
        <dbReference type="EMBL" id="AHF01178.1"/>
    </source>
</evidence>
<dbReference type="InterPro" id="IPR019657">
    <property type="entry name" value="ComFB"/>
</dbReference>
<dbReference type="eggNOG" id="ENOG5032ZD1">
    <property type="taxonomic scope" value="Bacteria"/>
</dbReference>
<organism evidence="1 2">
    <name type="scientific">Thiomicrospira aerophila AL3</name>
    <dbReference type="NCBI Taxonomy" id="717772"/>
    <lineage>
        <taxon>Bacteria</taxon>
        <taxon>Pseudomonadati</taxon>
        <taxon>Pseudomonadota</taxon>
        <taxon>Gammaproteobacteria</taxon>
        <taxon>Thiotrichales</taxon>
        <taxon>Piscirickettsiaceae</taxon>
        <taxon>Thiomicrospira</taxon>
    </lineage>
</organism>
<sequence>MQFDTIHNFYERHVINEITDNYLKSGLNEEQLADMGCIALNLIPPRYIRHDIDMSFYMTPDEYDEIQMKVKLAVQKAFKRVQESNHG</sequence>
<dbReference type="RefSeq" id="WP_006459017.1">
    <property type="nucleotide sequence ID" value="NZ_CP007030.1"/>
</dbReference>
<evidence type="ECO:0000313" key="2">
    <source>
        <dbReference type="Proteomes" id="UP000005380"/>
    </source>
</evidence>
<dbReference type="AlphaFoldDB" id="W0DV99"/>